<dbReference type="Proteomes" id="UP000805193">
    <property type="component" value="Unassembled WGS sequence"/>
</dbReference>
<name>A0AC60QEJ7_IXOPE</name>
<reference evidence="1 2" key="1">
    <citation type="journal article" date="2020" name="Cell">
        <title>Large-Scale Comparative Analyses of Tick Genomes Elucidate Their Genetic Diversity and Vector Capacities.</title>
        <authorList>
            <consortium name="Tick Genome and Microbiome Consortium (TIGMIC)"/>
            <person name="Jia N."/>
            <person name="Wang J."/>
            <person name="Shi W."/>
            <person name="Du L."/>
            <person name="Sun Y."/>
            <person name="Zhan W."/>
            <person name="Jiang J.F."/>
            <person name="Wang Q."/>
            <person name="Zhang B."/>
            <person name="Ji P."/>
            <person name="Bell-Sakyi L."/>
            <person name="Cui X.M."/>
            <person name="Yuan T.T."/>
            <person name="Jiang B.G."/>
            <person name="Yang W.F."/>
            <person name="Lam T.T."/>
            <person name="Chang Q.C."/>
            <person name="Ding S.J."/>
            <person name="Wang X.J."/>
            <person name="Zhu J.G."/>
            <person name="Ruan X.D."/>
            <person name="Zhao L."/>
            <person name="Wei J.T."/>
            <person name="Ye R.Z."/>
            <person name="Que T.C."/>
            <person name="Du C.H."/>
            <person name="Zhou Y.H."/>
            <person name="Cheng J.X."/>
            <person name="Dai P.F."/>
            <person name="Guo W.B."/>
            <person name="Han X.H."/>
            <person name="Huang E.J."/>
            <person name="Li L.F."/>
            <person name="Wei W."/>
            <person name="Gao Y.C."/>
            <person name="Liu J.Z."/>
            <person name="Shao H.Z."/>
            <person name="Wang X."/>
            <person name="Wang C.C."/>
            <person name="Yang T.C."/>
            <person name="Huo Q.B."/>
            <person name="Li W."/>
            <person name="Chen H.Y."/>
            <person name="Chen S.E."/>
            <person name="Zhou L.G."/>
            <person name="Ni X.B."/>
            <person name="Tian J.H."/>
            <person name="Sheng Y."/>
            <person name="Liu T."/>
            <person name="Pan Y.S."/>
            <person name="Xia L.Y."/>
            <person name="Li J."/>
            <person name="Zhao F."/>
            <person name="Cao W.C."/>
        </authorList>
    </citation>
    <scope>NUCLEOTIDE SEQUENCE [LARGE SCALE GENOMIC DNA]</scope>
    <source>
        <strain evidence="1">Iper-2018</strain>
    </source>
</reference>
<sequence>MPDIMDVPTAPPAALKPKDTAPQAVAAVGGVGGANTQWPVAAPTTVALAQLQQQVQEIQEQIRQSEQNLAAQHQVLLQQQQVQLDEAIRKAQDDKLTAQAKSCDLEIAELDKVLQPIIESCTKDAISAGKGWIFSHSTTPQRNDLICQYLLKKVTVPGAPFDMKLHIVYLINDVLHHCVRKNADGLKQALEQFVVPIFCTTSIGVDEEKGQKLAKASLITEHAAVITSVTAAVQVKYTQLQKQHQDFVAHLTSRLQTIQFGLLQQTMTPGTGIVPGLPPPQLVVPQGPLGSVVPQSLPTSTLAPPVGAMSGPQGSPAVTQPLASSGHAATDAPGPAAPTTSQAPETPQGDSEPQAEAPRDNDNNQEPQETAKAAESAEAAPDGMNQAGGGYGPMPGPPHYGPGGPLGPGGHHGGGGGGYMGNGPHMSPFGPQPPPHYGMPPAGYNHPPPNFMHHGGPQMPGGYGGGMPPRPMHGYDPMGDEGQYYDDYDMDAAEDGGRNFAECALHGRRRESGEWKVGASRVLLLPSSGAGVVVVARALSCLGAGPGLPDVSQPPPGFVPLDSQGFPPPDLPEAMECLVPTMPYFELPAGLIVPLVKLEDSEYKALDPKALRLPPPAPPSDALMQAVEMFYSPPSHERPRNSQDSDDGGEEEDRKGDKGPKDEDRPLREDPNRRRYRESKSPPHTKQEEEAHRRKKKRSRSRSESTSPQRRHRPSRSRSRSRSPSRSRSRSGSPSKKRSPDRSPTPPSFFGSSYGGDPRDSKLDESNKGHQLLRKMGWGGAGLGAAEQGIQDPIHPGDVRDRSDLYKGVGISLHDPYENFRKSKGQAFINRMKARSDDIVGK</sequence>
<evidence type="ECO:0000313" key="2">
    <source>
        <dbReference type="Proteomes" id="UP000805193"/>
    </source>
</evidence>
<organism evidence="1 2">
    <name type="scientific">Ixodes persulcatus</name>
    <name type="common">Taiga tick</name>
    <dbReference type="NCBI Taxonomy" id="34615"/>
    <lineage>
        <taxon>Eukaryota</taxon>
        <taxon>Metazoa</taxon>
        <taxon>Ecdysozoa</taxon>
        <taxon>Arthropoda</taxon>
        <taxon>Chelicerata</taxon>
        <taxon>Arachnida</taxon>
        <taxon>Acari</taxon>
        <taxon>Parasitiformes</taxon>
        <taxon>Ixodida</taxon>
        <taxon>Ixodoidea</taxon>
        <taxon>Ixodidae</taxon>
        <taxon>Ixodinae</taxon>
        <taxon>Ixodes</taxon>
    </lineage>
</organism>
<protein>
    <submittedName>
        <fullName evidence="1">Uncharacterized protein</fullName>
    </submittedName>
</protein>
<comment type="caution">
    <text evidence="1">The sequence shown here is derived from an EMBL/GenBank/DDBJ whole genome shotgun (WGS) entry which is preliminary data.</text>
</comment>
<gene>
    <name evidence="1" type="ORF">HPB47_021652</name>
</gene>
<dbReference type="EMBL" id="JABSTQ010009212">
    <property type="protein sequence ID" value="KAG0431598.1"/>
    <property type="molecule type" value="Genomic_DNA"/>
</dbReference>
<proteinExistence type="predicted"/>
<evidence type="ECO:0000313" key="1">
    <source>
        <dbReference type="EMBL" id="KAG0431598.1"/>
    </source>
</evidence>
<keyword evidence="2" id="KW-1185">Reference proteome</keyword>
<accession>A0AC60QEJ7</accession>